<gene>
    <name evidence="4" type="ORF">ACFPBZ_22315</name>
</gene>
<dbReference type="InterPro" id="IPR029045">
    <property type="entry name" value="ClpP/crotonase-like_dom_sf"/>
</dbReference>
<keyword evidence="5" id="KW-1185">Reference proteome</keyword>
<dbReference type="Gene3D" id="3.90.226.10">
    <property type="entry name" value="2-enoyl-CoA Hydratase, Chain A, domain 1"/>
    <property type="match status" value="1"/>
</dbReference>
<dbReference type="CDD" id="cd06558">
    <property type="entry name" value="crotonase-like"/>
    <property type="match status" value="1"/>
</dbReference>
<comment type="similarity">
    <text evidence="1 2">Belongs to the enoyl-CoA hydratase/isomerase family.</text>
</comment>
<evidence type="ECO:0000313" key="5">
    <source>
        <dbReference type="Proteomes" id="UP001595947"/>
    </source>
</evidence>
<dbReference type="InterPro" id="IPR001753">
    <property type="entry name" value="Enoyl-CoA_hydra/iso"/>
</dbReference>
<name>A0ABV9YS41_9PSEU</name>
<dbReference type="InterPro" id="IPR018376">
    <property type="entry name" value="Enoyl-CoA_hyd/isom_CS"/>
</dbReference>
<dbReference type="Pfam" id="PF00378">
    <property type="entry name" value="ECH_1"/>
    <property type="match status" value="1"/>
</dbReference>
<dbReference type="RefSeq" id="WP_378038376.1">
    <property type="nucleotide sequence ID" value="NZ_JBHSIV010000029.1"/>
</dbReference>
<feature type="compositionally biased region" description="Basic and acidic residues" evidence="3">
    <location>
        <begin position="14"/>
        <end position="27"/>
    </location>
</feature>
<sequence length="284" mass="29383">MVGVASDTEGPTVHVEHVAPEGGRDDGGVTALLTLRDPKRRNAMSRALSDALVAVLEQVQADERVHAVVVTGAADRGPAFCAGGDLDELAAVGRTTGADGEEAIRAVYAGFLALAACPLPTIAAVDGPAVGAGINMALATDIRLAGDTARFEPGFLRLGIHPGGGMTWMTQRLVGQQTTIAMLLTGEAMDAEAAERAGLVLRRVPGEVPTEPGTRSPVVAEALRMAGVSARAPRDLVVTTKASVRTTAGLTDHAEAVSVEVGPQLESLRSAAFRDALERMRRRS</sequence>
<dbReference type="SUPFAM" id="SSF52096">
    <property type="entry name" value="ClpP/crotonase"/>
    <property type="match status" value="1"/>
</dbReference>
<reference evidence="5" key="1">
    <citation type="journal article" date="2019" name="Int. J. Syst. Evol. Microbiol.">
        <title>The Global Catalogue of Microorganisms (GCM) 10K type strain sequencing project: providing services to taxonomists for standard genome sequencing and annotation.</title>
        <authorList>
            <consortium name="The Broad Institute Genomics Platform"/>
            <consortium name="The Broad Institute Genome Sequencing Center for Infectious Disease"/>
            <person name="Wu L."/>
            <person name="Ma J."/>
        </authorList>
    </citation>
    <scope>NUCLEOTIDE SEQUENCE [LARGE SCALE GENOMIC DNA]</scope>
    <source>
        <strain evidence="5">CGMCC 4.7093</strain>
    </source>
</reference>
<comment type="caution">
    <text evidence="4">The sequence shown here is derived from an EMBL/GenBank/DDBJ whole genome shotgun (WGS) entry which is preliminary data.</text>
</comment>
<evidence type="ECO:0000256" key="3">
    <source>
        <dbReference type="SAM" id="MobiDB-lite"/>
    </source>
</evidence>
<dbReference type="PANTHER" id="PTHR11941:SF54">
    <property type="entry name" value="ENOYL-COA HYDRATASE, MITOCHONDRIAL"/>
    <property type="match status" value="1"/>
</dbReference>
<dbReference type="PROSITE" id="PS00166">
    <property type="entry name" value="ENOYL_COA_HYDRATASE"/>
    <property type="match status" value="1"/>
</dbReference>
<evidence type="ECO:0000256" key="2">
    <source>
        <dbReference type="RuleBase" id="RU003707"/>
    </source>
</evidence>
<dbReference type="PANTHER" id="PTHR11941">
    <property type="entry name" value="ENOYL-COA HYDRATASE-RELATED"/>
    <property type="match status" value="1"/>
</dbReference>
<evidence type="ECO:0000256" key="1">
    <source>
        <dbReference type="ARBA" id="ARBA00005254"/>
    </source>
</evidence>
<organism evidence="4 5">
    <name type="scientific">Actinomycetospora atypica</name>
    <dbReference type="NCBI Taxonomy" id="1290095"/>
    <lineage>
        <taxon>Bacteria</taxon>
        <taxon>Bacillati</taxon>
        <taxon>Actinomycetota</taxon>
        <taxon>Actinomycetes</taxon>
        <taxon>Pseudonocardiales</taxon>
        <taxon>Pseudonocardiaceae</taxon>
        <taxon>Actinomycetospora</taxon>
    </lineage>
</organism>
<dbReference type="Proteomes" id="UP001595947">
    <property type="component" value="Unassembled WGS sequence"/>
</dbReference>
<feature type="region of interest" description="Disordered" evidence="3">
    <location>
        <begin position="1"/>
        <end position="27"/>
    </location>
</feature>
<protein>
    <submittedName>
        <fullName evidence="4">Enoyl-CoA hydratase-related protein</fullName>
    </submittedName>
</protein>
<evidence type="ECO:0000313" key="4">
    <source>
        <dbReference type="EMBL" id="MFC5064974.1"/>
    </source>
</evidence>
<accession>A0ABV9YS41</accession>
<proteinExistence type="inferred from homology"/>
<dbReference type="EMBL" id="JBHSIV010000029">
    <property type="protein sequence ID" value="MFC5064974.1"/>
    <property type="molecule type" value="Genomic_DNA"/>
</dbReference>